<feature type="coiled-coil region" evidence="1">
    <location>
        <begin position="352"/>
        <end position="383"/>
    </location>
</feature>
<dbReference type="OrthoDB" id="347436at2759"/>
<feature type="chain" id="PRO_5004674142" description="Rhoptry neck protein RON1" evidence="3">
    <location>
        <begin position="18"/>
        <end position="638"/>
    </location>
</feature>
<feature type="compositionally biased region" description="Basic and acidic residues" evidence="2">
    <location>
        <begin position="206"/>
        <end position="216"/>
    </location>
</feature>
<evidence type="ECO:0000256" key="3">
    <source>
        <dbReference type="SAM" id="SignalP"/>
    </source>
</evidence>
<accession>U6LTP3</accession>
<reference evidence="4" key="1">
    <citation type="submission" date="2013-10" db="EMBL/GenBank/DDBJ databases">
        <title>Genomic analysis of the causative agents of coccidiosis in chickens.</title>
        <authorList>
            <person name="Reid A.J."/>
            <person name="Blake D."/>
            <person name="Billington K."/>
            <person name="Browne H."/>
            <person name="Dunn M."/>
            <person name="Hung S."/>
            <person name="Kawahara F."/>
            <person name="Miranda-Saavedra D."/>
            <person name="Mourier T."/>
            <person name="Nagra H."/>
            <person name="Otto T.D."/>
            <person name="Rawlings N."/>
            <person name="Sanchez A."/>
            <person name="Sanders M."/>
            <person name="Subramaniam C."/>
            <person name="Tay Y."/>
            <person name="Dear P."/>
            <person name="Doerig C."/>
            <person name="Gruber A."/>
            <person name="Parkinson J."/>
            <person name="Shirley M."/>
            <person name="Wan K.L."/>
            <person name="Berriman M."/>
            <person name="Tomley F."/>
            <person name="Pain A."/>
        </authorList>
    </citation>
    <scope>NUCLEOTIDE SEQUENCE [LARGE SCALE GENOMIC DNA]</scope>
    <source>
        <strain evidence="4">Houghton</strain>
    </source>
</reference>
<evidence type="ECO:0000256" key="2">
    <source>
        <dbReference type="SAM" id="MobiDB-lite"/>
    </source>
</evidence>
<feature type="compositionally biased region" description="Basic and acidic residues" evidence="2">
    <location>
        <begin position="124"/>
        <end position="134"/>
    </location>
</feature>
<dbReference type="Proteomes" id="UP000030750">
    <property type="component" value="Unassembled WGS sequence"/>
</dbReference>
<sequence>MATICAILLASFGFLCGGFNAGAFASEGAPPLFGSANEGTTGFATQNASPLASSLSRFGRRGSRLQGILQQDVALLSGDVETAESLVRWEVPEESFLQLQSDTEESESSESEDVEESSASGGDSHMEKHKEPHKAGPHARNAHEGGHEGITASKKGAGTKADEESKSSAEEEEGIHTSGEEHASHNAAGASSKSHTEGEGAGSETASHKEEEEQGKTLHKPGHKAEGTISHAKAKPHGPGHKEEGITAHKEAKPHEPGHNGEGIREHETGKPHEPGHKAKGISEQEKAKIHETGHEAEGVSAHEEAKAQAHKPVHGPSETSQEAEFDFLISRLRPLLKAAKGKELYGRLVTIVDLHEKAIEAEEELKAEAKKEEAKEKAVKEKAVPSVAVQEDLLLTEQLSNMWVLPFYEEEKRDTCLSGFEKLAHEATVTCSDPVCFKLETQAQECHYMPIESIMRKDDFEAQTGQSQGTEKPHPHVAKDHMLLGFDGECRKPEALGSEILKILQHPKHLAKKHALERSTGTGGTAPLHKHHLDLVCDAEEKAEYPSCKTVYEALQHVTDPKPRALPELLVLTDIKDLKNTLGLYRITFLFEGLVQFATPEGTKIDASQHKLPPEEAEFMRKHRHQDISATVMLKAD</sequence>
<feature type="signal peptide" evidence="3">
    <location>
        <begin position="1"/>
        <end position="17"/>
    </location>
</feature>
<feature type="compositionally biased region" description="Basic and acidic residues" evidence="2">
    <location>
        <begin position="240"/>
        <end position="308"/>
    </location>
</feature>
<feature type="compositionally biased region" description="Acidic residues" evidence="2">
    <location>
        <begin position="102"/>
        <end position="116"/>
    </location>
</feature>
<dbReference type="EMBL" id="HG713346">
    <property type="protein sequence ID" value="CDJ53496.1"/>
    <property type="molecule type" value="Genomic_DNA"/>
</dbReference>
<gene>
    <name evidence="4" type="ORF">EBH_0057410</name>
</gene>
<dbReference type="AlphaFoldDB" id="U6LTP3"/>
<reference evidence="4" key="2">
    <citation type="submission" date="2013-10" db="EMBL/GenBank/DDBJ databases">
        <authorList>
            <person name="Aslett M."/>
        </authorList>
    </citation>
    <scope>NUCLEOTIDE SEQUENCE [LARGE SCALE GENOMIC DNA]</scope>
    <source>
        <strain evidence="4">Houghton</strain>
    </source>
</reference>
<evidence type="ECO:0008006" key="6">
    <source>
        <dbReference type="Google" id="ProtNLM"/>
    </source>
</evidence>
<organism evidence="4 5">
    <name type="scientific">Eimeria brunetti</name>
    <dbReference type="NCBI Taxonomy" id="51314"/>
    <lineage>
        <taxon>Eukaryota</taxon>
        <taxon>Sar</taxon>
        <taxon>Alveolata</taxon>
        <taxon>Apicomplexa</taxon>
        <taxon>Conoidasida</taxon>
        <taxon>Coccidia</taxon>
        <taxon>Eucoccidiorida</taxon>
        <taxon>Eimeriorina</taxon>
        <taxon>Eimeriidae</taxon>
        <taxon>Eimeria</taxon>
    </lineage>
</organism>
<keyword evidence="3" id="KW-0732">Signal</keyword>
<evidence type="ECO:0000256" key="1">
    <source>
        <dbReference type="SAM" id="Coils"/>
    </source>
</evidence>
<feature type="region of interest" description="Disordered" evidence="2">
    <location>
        <begin position="97"/>
        <end position="320"/>
    </location>
</feature>
<name>U6LTP3_9EIME</name>
<dbReference type="VEuPathDB" id="ToxoDB:EBH_0057410"/>
<feature type="compositionally biased region" description="Basic and acidic residues" evidence="2">
    <location>
        <begin position="160"/>
        <end position="184"/>
    </location>
</feature>
<protein>
    <recommendedName>
        <fullName evidence="6">Rhoptry neck protein RON1</fullName>
    </recommendedName>
</protein>
<keyword evidence="5" id="KW-1185">Reference proteome</keyword>
<proteinExistence type="predicted"/>
<evidence type="ECO:0000313" key="4">
    <source>
        <dbReference type="EMBL" id="CDJ53496.1"/>
    </source>
</evidence>
<evidence type="ECO:0000313" key="5">
    <source>
        <dbReference type="Proteomes" id="UP000030750"/>
    </source>
</evidence>
<keyword evidence="1" id="KW-0175">Coiled coil</keyword>